<feature type="coiled-coil region" evidence="1">
    <location>
        <begin position="570"/>
        <end position="664"/>
    </location>
</feature>
<feature type="compositionally biased region" description="Acidic residues" evidence="2">
    <location>
        <begin position="1752"/>
        <end position="1778"/>
    </location>
</feature>
<feature type="coiled-coil region" evidence="1">
    <location>
        <begin position="363"/>
        <end position="485"/>
    </location>
</feature>
<proteinExistence type="predicted"/>
<evidence type="ECO:0000313" key="5">
    <source>
        <dbReference type="Proteomes" id="UP000663829"/>
    </source>
</evidence>
<dbReference type="GO" id="GO:0005813">
    <property type="term" value="C:centrosome"/>
    <property type="evidence" value="ECO:0007669"/>
    <property type="project" value="TreeGrafter"/>
</dbReference>
<feature type="compositionally biased region" description="Low complexity" evidence="2">
    <location>
        <begin position="1188"/>
        <end position="1200"/>
    </location>
</feature>
<dbReference type="Proteomes" id="UP000681722">
    <property type="component" value="Unassembled WGS sequence"/>
</dbReference>
<dbReference type="Proteomes" id="UP000663829">
    <property type="component" value="Unassembled WGS sequence"/>
</dbReference>
<organism evidence="3 5">
    <name type="scientific">Didymodactylos carnosus</name>
    <dbReference type="NCBI Taxonomy" id="1234261"/>
    <lineage>
        <taxon>Eukaryota</taxon>
        <taxon>Metazoa</taxon>
        <taxon>Spiralia</taxon>
        <taxon>Gnathifera</taxon>
        <taxon>Rotifera</taxon>
        <taxon>Eurotatoria</taxon>
        <taxon>Bdelloidea</taxon>
        <taxon>Philodinida</taxon>
        <taxon>Philodinidae</taxon>
        <taxon>Didymodactylos</taxon>
    </lineage>
</organism>
<comment type="caution">
    <text evidence="3">The sequence shown here is derived from an EMBL/GenBank/DDBJ whole genome shotgun (WGS) entry which is preliminary data.</text>
</comment>
<feature type="compositionally biased region" description="Low complexity" evidence="2">
    <location>
        <begin position="1898"/>
        <end position="1908"/>
    </location>
</feature>
<dbReference type="PANTHER" id="PTHR10337:SF6">
    <property type="entry name" value="CENTROSOMAL PROTEIN OF 152 KDA"/>
    <property type="match status" value="1"/>
</dbReference>
<feature type="region of interest" description="Disordered" evidence="2">
    <location>
        <begin position="1173"/>
        <end position="1205"/>
    </location>
</feature>
<name>A0A813SU84_9BILA</name>
<feature type="region of interest" description="Disordered" evidence="2">
    <location>
        <begin position="1"/>
        <end position="31"/>
    </location>
</feature>
<keyword evidence="5" id="KW-1185">Reference proteome</keyword>
<feature type="compositionally biased region" description="Polar residues" evidence="2">
    <location>
        <begin position="1849"/>
        <end position="1860"/>
    </location>
</feature>
<dbReference type="PANTHER" id="PTHR10337">
    <property type="entry name" value="SHC TRANSFORMING PROTEIN"/>
    <property type="match status" value="1"/>
</dbReference>
<feature type="compositionally biased region" description="Acidic residues" evidence="2">
    <location>
        <begin position="57"/>
        <end position="67"/>
    </location>
</feature>
<dbReference type="EMBL" id="CAJOBC010000444">
    <property type="protein sequence ID" value="CAF3587008.1"/>
    <property type="molecule type" value="Genomic_DNA"/>
</dbReference>
<reference evidence="3" key="1">
    <citation type="submission" date="2021-02" db="EMBL/GenBank/DDBJ databases">
        <authorList>
            <person name="Nowell W R."/>
        </authorList>
    </citation>
    <scope>NUCLEOTIDE SEQUENCE</scope>
</reference>
<sequence>MMDQIESVSLILPESLGMENDPDDDLHHEESRNQNEIVELLLAAFNNDADVDISAEEYEEEDHEESLDTSSQSSHHSSSNENQLHNGDVHHHHNEQNRNIHKQPLFSTPAGASPPAMIAPTTDVRRTDLNNDDYRTMSAYPHHHQQQEQLFDDNMFNTDTNEEDTFNFNLNSNNNNNNTNHKGKVRYNGSQINNNSNGNNGIQYFDKTPAIDIDPLQEKFLYAKPDIQQISKLQILCTVKDRKIYELENRCEAYFEKYNSDLRALKHKNELAETAKHDYERRYESTNEKCNNLMHENMELQTNLTLLKTHIQKLDESKSELEKKLDESESLIDSLHRKINDLQRFEAISRTQQDCELVLTSMKEKHEHEIIALKEKLQVTQMNLQEKNVELDDLRAQLDVACKNNERAIFERMETINRLNQQLHECQRQYSDLLTNKSMENLNQSEMKRQLKRITDEKEKMEQTCQILQTEIRTLRERLGVTENDVNTELFGITNASIVEISGYILKFLHLNTCFLSRQVVPNDSHFLTGTLSDDNENGDEKTLLHSSNHVKNQKLSNETTTLINENCNLKKLIDEYASNEQHLIKLNEELHKRDDETMKIEDENKEQRAMIEQLMNEIQTLKKSIVQLTEKSDYEKQELKIIVEQLNSDNEQLRTDMRELDRTKELYINVCQEKNSIEDKLRLKYEQEIKLKLDELRKQSPNHEELEQYKLDIKNLREKNFELVTEKDIYLDEKSHYENIIDEKLKLNEALRNEHEILEKQLETIKNDLQQRITYLENDKQKEKLSHEKLINELKLEIDQLRINDEAKQNLHYVEKEFEQLKTDYYDLNLKQKELLNNLNTLENENQNLIKTTHLIEQEKLDIKETWKNDEMKIFDEMKQLHEQIDNLKKDLINKQNYIDNFRQQHVINEEHQELKQEFESLQIRISNYENAVSQYEEYRLKLENNLQKITQQRDTYKMDLRLMKDILQNKEQELTQIKLKLDGYERKINNQKENDNLQLENKEKYEQLEKRLEARYADEYKQMLTDNKESIQKIISEKEIEIEKEKTLQYEAKLTEMRKQITNLENKIKEMTHNTGTTIQEKEAEYREKSLLHENEKHQYEVRIQELNRALNLADSHLKQEIEKIKTSLEQEYKRRFEKEQVLLKQQIVNTLNQQHQQDLEKMKQKLTKDFGQQQRSVTPTNSAISTGTTGLTSVSTGNESKKDEIHLQDSEEMKKLYRNEIDRLYKENIDLSQHQAKLIDTHQKQIQTMKKDLDDGYTNVIEECQREQKRLQARNEQLKQQLDNCEYIIQQLKININDLKTTHFDEITKLKEAYTNEKHIYEQDNKNRQENLQNRIEHLVKLLEQSNETLNNDRTQYTQQESDYQQLISSLQMKIANMIRQHTITVDDLKNELNQERLKLHKNQKTMAVGLPEFVQTDLTMRDMISFDSVKETYLATVEKLRGNAVLKNSSSVVQHEDVGIVNYLDNIELTTKKQIQNELSKSRNDMIKEIRRELFERMSSALRSQGMSDSVIDVQVFELDRLLLQMAQDCFDSLTSCSSSSTVSSNSYSSINTSHSSALLHSKSPLSSNHCNQVTPQRQIHYEPKYSTSPPPTSITNSNKESLCSSMNTLQLVKNSKYSSFEDKNDHNNHNISESMVNLPLRVDESPLRKSIDCLYITPVGNKKHQAPVPPSISKSALTYHVAVESSPNKVRPKSASNILQRQKGTNKNHYYHHHNQRNMKKLYRSENDLIAVQHEQYYQHASHPDYSDNEENAEDRENDVSSEEEEEEEELDENQNTSSATTATEDTLKADDDEIKSTIVDNDIEQIPPKSVRALTTLFEQNTKQFQNKNFNTNMRRSIEVVNNVDNRSKTNSLPDHSRSKSRPTHLVIIAENSTTNNGNGSTSNRHTDDRSVASSSPSTVLSIDQNDTGNQIPTSTGGLKKYIRNGLKLFYQSPHHHQQYKIQSVTDKK</sequence>
<feature type="region of interest" description="Disordered" evidence="2">
    <location>
        <begin position="57"/>
        <end position="97"/>
    </location>
</feature>
<dbReference type="GO" id="GO:0007099">
    <property type="term" value="P:centriole replication"/>
    <property type="evidence" value="ECO:0007669"/>
    <property type="project" value="TreeGrafter"/>
</dbReference>
<accession>A0A813SU84</accession>
<evidence type="ECO:0000256" key="1">
    <source>
        <dbReference type="SAM" id="Coils"/>
    </source>
</evidence>
<protein>
    <submittedName>
        <fullName evidence="3">Uncharacterized protein</fullName>
    </submittedName>
</protein>
<feature type="coiled-coil region" evidence="1">
    <location>
        <begin position="255"/>
        <end position="338"/>
    </location>
</feature>
<feature type="region of interest" description="Disordered" evidence="2">
    <location>
        <begin position="1744"/>
        <end position="1798"/>
    </location>
</feature>
<feature type="compositionally biased region" description="Polar residues" evidence="2">
    <location>
        <begin position="1173"/>
        <end position="1187"/>
    </location>
</feature>
<dbReference type="InterPro" id="IPR051235">
    <property type="entry name" value="CEP152/SHC-Transforming"/>
</dbReference>
<evidence type="ECO:0000313" key="3">
    <source>
        <dbReference type="EMBL" id="CAF0801927.1"/>
    </source>
</evidence>
<feature type="region of interest" description="Disordered" evidence="2">
    <location>
        <begin position="1847"/>
        <end position="1924"/>
    </location>
</feature>
<feature type="compositionally biased region" description="Low complexity" evidence="2">
    <location>
        <begin position="68"/>
        <end position="86"/>
    </location>
</feature>
<keyword evidence="1" id="KW-0175">Coiled coil</keyword>
<feature type="coiled-coil region" evidence="1">
    <location>
        <begin position="707"/>
        <end position="1076"/>
    </location>
</feature>
<feature type="compositionally biased region" description="Polar residues" evidence="2">
    <location>
        <begin position="1909"/>
        <end position="1923"/>
    </location>
</feature>
<dbReference type="EMBL" id="CAJNOQ010000444">
    <property type="protein sequence ID" value="CAF0801927.1"/>
    <property type="molecule type" value="Genomic_DNA"/>
</dbReference>
<evidence type="ECO:0000313" key="4">
    <source>
        <dbReference type="EMBL" id="CAF3587008.1"/>
    </source>
</evidence>
<feature type="compositionally biased region" description="Low complexity" evidence="2">
    <location>
        <begin position="1878"/>
        <end position="1890"/>
    </location>
</feature>
<gene>
    <name evidence="3" type="ORF">GPM918_LOCUS3561</name>
    <name evidence="4" type="ORF">SRO942_LOCUS3561</name>
</gene>
<feature type="coiled-coil region" evidence="1">
    <location>
        <begin position="1264"/>
        <end position="1409"/>
    </location>
</feature>
<evidence type="ECO:0000256" key="2">
    <source>
        <dbReference type="SAM" id="MobiDB-lite"/>
    </source>
</evidence>
<dbReference type="OrthoDB" id="10064205at2759"/>